<gene>
    <name evidence="4" type="ORF">GIB67_023839</name>
</gene>
<dbReference type="EMBL" id="JACGCM010000811">
    <property type="protein sequence ID" value="KAF6166129.1"/>
    <property type="molecule type" value="Genomic_DNA"/>
</dbReference>
<dbReference type="SUPFAM" id="SSF56784">
    <property type="entry name" value="HAD-like"/>
    <property type="match status" value="1"/>
</dbReference>
<proteinExistence type="predicted"/>
<dbReference type="OrthoDB" id="10252832at2759"/>
<dbReference type="InterPro" id="IPR036412">
    <property type="entry name" value="HAD-like_sf"/>
</dbReference>
<dbReference type="AlphaFoldDB" id="A0A7J7NFW2"/>
<sequence length="102" mass="12266">MNEVRIDELILESQKLSSDDIWSSPGWSCKIDMRKQYYQKVGLCKGYPSELLKWTFDWEYMVRGLVLDKKTSLIFKVNYLASLDYRFHRANIILYQTLFRVE</sequence>
<dbReference type="GO" id="GO:0016787">
    <property type="term" value="F:hydrolase activity"/>
    <property type="evidence" value="ECO:0007669"/>
    <property type="project" value="UniProtKB-KW"/>
</dbReference>
<protein>
    <submittedName>
        <fullName evidence="4">Uncharacterized protein</fullName>
    </submittedName>
</protein>
<reference evidence="4 5" key="1">
    <citation type="journal article" date="2020" name="IScience">
        <title>Genome Sequencing of the Endangered Kingdonia uniflora (Circaeasteraceae, Ranunculales) Reveals Potential Mechanisms of Evolutionary Specialization.</title>
        <authorList>
            <person name="Sun Y."/>
            <person name="Deng T."/>
            <person name="Zhang A."/>
            <person name="Moore M.J."/>
            <person name="Landis J.B."/>
            <person name="Lin N."/>
            <person name="Zhang H."/>
            <person name="Zhang X."/>
            <person name="Huang J."/>
            <person name="Zhang X."/>
            <person name="Sun H."/>
            <person name="Wang H."/>
        </authorList>
    </citation>
    <scope>NUCLEOTIDE SEQUENCE [LARGE SCALE GENOMIC DNA]</scope>
    <source>
        <strain evidence="4">TB1705</strain>
        <tissue evidence="4">Leaf</tissue>
    </source>
</reference>
<dbReference type="Proteomes" id="UP000541444">
    <property type="component" value="Unassembled WGS sequence"/>
</dbReference>
<evidence type="ECO:0000256" key="1">
    <source>
        <dbReference type="ARBA" id="ARBA00022723"/>
    </source>
</evidence>
<evidence type="ECO:0000313" key="5">
    <source>
        <dbReference type="Proteomes" id="UP000541444"/>
    </source>
</evidence>
<evidence type="ECO:0000256" key="3">
    <source>
        <dbReference type="ARBA" id="ARBA00022842"/>
    </source>
</evidence>
<evidence type="ECO:0000256" key="2">
    <source>
        <dbReference type="ARBA" id="ARBA00022801"/>
    </source>
</evidence>
<dbReference type="GO" id="GO:0046872">
    <property type="term" value="F:metal ion binding"/>
    <property type="evidence" value="ECO:0007669"/>
    <property type="project" value="UniProtKB-KW"/>
</dbReference>
<keyword evidence="1" id="KW-0479">Metal-binding</keyword>
<evidence type="ECO:0000313" key="4">
    <source>
        <dbReference type="EMBL" id="KAF6166129.1"/>
    </source>
</evidence>
<dbReference type="Pfam" id="PF05761">
    <property type="entry name" value="5_nucleotid"/>
    <property type="match status" value="1"/>
</dbReference>
<keyword evidence="2" id="KW-0378">Hydrolase</keyword>
<keyword evidence="3" id="KW-0460">Magnesium</keyword>
<dbReference type="InterPro" id="IPR008380">
    <property type="entry name" value="HAD-SF_hydro_IG_5-nucl"/>
</dbReference>
<keyword evidence="5" id="KW-1185">Reference proteome</keyword>
<accession>A0A7J7NFW2</accession>
<organism evidence="4 5">
    <name type="scientific">Kingdonia uniflora</name>
    <dbReference type="NCBI Taxonomy" id="39325"/>
    <lineage>
        <taxon>Eukaryota</taxon>
        <taxon>Viridiplantae</taxon>
        <taxon>Streptophyta</taxon>
        <taxon>Embryophyta</taxon>
        <taxon>Tracheophyta</taxon>
        <taxon>Spermatophyta</taxon>
        <taxon>Magnoliopsida</taxon>
        <taxon>Ranunculales</taxon>
        <taxon>Circaeasteraceae</taxon>
        <taxon>Kingdonia</taxon>
    </lineage>
</organism>
<comment type="caution">
    <text evidence="4">The sequence shown here is derived from an EMBL/GenBank/DDBJ whole genome shotgun (WGS) entry which is preliminary data.</text>
</comment>
<name>A0A7J7NFW2_9MAGN</name>